<evidence type="ECO:0000256" key="1">
    <source>
        <dbReference type="ARBA" id="ARBA00022659"/>
    </source>
</evidence>
<keyword evidence="8" id="KW-1185">Reference proteome</keyword>
<dbReference type="CTD" id="725"/>
<dbReference type="PANTHER" id="PTHR46393">
    <property type="entry name" value="SUSHI DOMAIN-CONTAINING PROTEIN"/>
    <property type="match status" value="1"/>
</dbReference>
<dbReference type="InterPro" id="IPR000436">
    <property type="entry name" value="Sushi_SCR_CCP_dom"/>
</dbReference>
<evidence type="ECO:0000313" key="8">
    <source>
        <dbReference type="Proteomes" id="UP000504623"/>
    </source>
</evidence>
<name>A0A9B0T2N8_CHRAS</name>
<feature type="disulfide bond" evidence="6">
    <location>
        <begin position="127"/>
        <end position="154"/>
    </location>
</feature>
<dbReference type="Pfam" id="PF00084">
    <property type="entry name" value="Sushi"/>
    <property type="match status" value="3"/>
</dbReference>
<feature type="domain" description="Sushi" evidence="7">
    <location>
        <begin position="99"/>
        <end position="156"/>
    </location>
</feature>
<proteinExistence type="predicted"/>
<dbReference type="Gene3D" id="2.10.70.10">
    <property type="entry name" value="Complement Module, domain 1"/>
    <property type="match status" value="3"/>
</dbReference>
<dbReference type="SMART" id="SM00032">
    <property type="entry name" value="CCP"/>
    <property type="match status" value="3"/>
</dbReference>
<keyword evidence="5" id="KW-0325">Glycoprotein</keyword>
<dbReference type="InterPro" id="IPR035976">
    <property type="entry name" value="Sushi/SCR/CCP_sf"/>
</dbReference>
<dbReference type="PANTHER" id="PTHR46393:SF7">
    <property type="entry name" value="COMPLEMENT C2"/>
    <property type="match status" value="1"/>
</dbReference>
<dbReference type="PROSITE" id="PS50923">
    <property type="entry name" value="SUSHI"/>
    <property type="match status" value="3"/>
</dbReference>
<keyword evidence="1 6" id="KW-0768">Sushi</keyword>
<keyword evidence="2" id="KW-0732">Signal</keyword>
<evidence type="ECO:0000313" key="9">
    <source>
        <dbReference type="RefSeq" id="XP_006834269.1"/>
    </source>
</evidence>
<evidence type="ECO:0000256" key="6">
    <source>
        <dbReference type="PROSITE-ProRule" id="PRU00302"/>
    </source>
</evidence>
<dbReference type="SUPFAM" id="SSF57535">
    <property type="entry name" value="Complement control module/SCR domain"/>
    <property type="match status" value="3"/>
</dbReference>
<dbReference type="OrthoDB" id="6480633at2759"/>
<keyword evidence="3" id="KW-0677">Repeat</keyword>
<feature type="domain" description="Sushi" evidence="7">
    <location>
        <begin position="157"/>
        <end position="214"/>
    </location>
</feature>
<feature type="domain" description="Sushi" evidence="7">
    <location>
        <begin position="215"/>
        <end position="271"/>
    </location>
</feature>
<evidence type="ECO:0000256" key="5">
    <source>
        <dbReference type="ARBA" id="ARBA00023180"/>
    </source>
</evidence>
<keyword evidence="4 6" id="KW-1015">Disulfide bond</keyword>
<evidence type="ECO:0000259" key="7">
    <source>
        <dbReference type="PROSITE" id="PS50923"/>
    </source>
</evidence>
<comment type="caution">
    <text evidence="6">Lacks conserved residue(s) required for the propagation of feature annotation.</text>
</comment>
<gene>
    <name evidence="9" type="primary">C4BPB</name>
</gene>
<accession>A0A9B0T2N8</accession>
<feature type="disulfide bond" evidence="6">
    <location>
        <begin position="185"/>
        <end position="212"/>
    </location>
</feature>
<dbReference type="AlphaFoldDB" id="A0A9B0T2N8"/>
<organism evidence="8 9">
    <name type="scientific">Chrysochloris asiatica</name>
    <name type="common">Cape golden mole</name>
    <dbReference type="NCBI Taxonomy" id="185453"/>
    <lineage>
        <taxon>Eukaryota</taxon>
        <taxon>Metazoa</taxon>
        <taxon>Chordata</taxon>
        <taxon>Craniata</taxon>
        <taxon>Vertebrata</taxon>
        <taxon>Euteleostomi</taxon>
        <taxon>Mammalia</taxon>
        <taxon>Eutheria</taxon>
        <taxon>Afrotheria</taxon>
        <taxon>Chrysochloridae</taxon>
        <taxon>Chrysochlorinae</taxon>
        <taxon>Chrysochloris</taxon>
    </lineage>
</organism>
<evidence type="ECO:0000256" key="2">
    <source>
        <dbReference type="ARBA" id="ARBA00022729"/>
    </source>
</evidence>
<dbReference type="GeneID" id="102836763"/>
<sequence>MLNLCGSLPPPSGVDGNNSTEGTGTSAGFCVPIGACTRIKKKHLTTFFSDFHVTHITYCKEKFWKEFGMHCSQVRTELQKAFRVEQELISTLHPSQTMENCPELPSVDNSIFVVKEVKGQILGTYLCLNGYHMVGKDTLFCNASKEWDAPTPTCRLGHCPDPELFNGEFSFMGPVNVNDNITFQCDDNYILMGSSWSQCLEDHSWAPPFPICKSKDCGPPGNPAHGCFEGSDFKSGSNITYYCEERYRLVGTQYQQCISGEWSSVPPICEAVPLTVFEKALLAFQEDKDRCQAIQNFVQRLKESGLIMEELKYSLEIRKAELEAKRSL</sequence>
<reference evidence="9" key="1">
    <citation type="submission" date="2025-08" db="UniProtKB">
        <authorList>
            <consortium name="RefSeq"/>
        </authorList>
    </citation>
    <scope>IDENTIFICATION</scope>
    <source>
        <tissue evidence="9">Spleen</tissue>
    </source>
</reference>
<evidence type="ECO:0000256" key="3">
    <source>
        <dbReference type="ARBA" id="ARBA00022737"/>
    </source>
</evidence>
<dbReference type="RefSeq" id="XP_006834269.1">
    <property type="nucleotide sequence ID" value="XM_006834206.1"/>
</dbReference>
<dbReference type="Proteomes" id="UP000504623">
    <property type="component" value="Unplaced"/>
</dbReference>
<dbReference type="CDD" id="cd00033">
    <property type="entry name" value="CCP"/>
    <property type="match status" value="3"/>
</dbReference>
<evidence type="ECO:0000256" key="4">
    <source>
        <dbReference type="ARBA" id="ARBA00023157"/>
    </source>
</evidence>
<protein>
    <submittedName>
        <fullName evidence="9">C4b-binding protein beta chain</fullName>
    </submittedName>
</protein>